<organism evidence="2 3">
    <name type="scientific">Saccharothrix lopnurensis</name>
    <dbReference type="NCBI Taxonomy" id="1670621"/>
    <lineage>
        <taxon>Bacteria</taxon>
        <taxon>Bacillati</taxon>
        <taxon>Actinomycetota</taxon>
        <taxon>Actinomycetes</taxon>
        <taxon>Pseudonocardiales</taxon>
        <taxon>Pseudonocardiaceae</taxon>
        <taxon>Saccharothrix</taxon>
    </lineage>
</organism>
<sequence length="124" mass="13453">MSAARRSGNDMITYTVMGEEIGVYLDAVARVVETGDDDALASIARIEVPGMLGAVRDALAGHAPDERGRCPLCRGRRLPWWRGQTVPCRFYRAIRDRLIPPETGRRHTLPDGVGTPVRPAGGTG</sequence>
<name>A0ABW1PGJ8_9PSEU</name>
<evidence type="ECO:0000256" key="1">
    <source>
        <dbReference type="SAM" id="MobiDB-lite"/>
    </source>
</evidence>
<proteinExistence type="predicted"/>
<reference evidence="3" key="1">
    <citation type="journal article" date="2019" name="Int. J. Syst. Evol. Microbiol.">
        <title>The Global Catalogue of Microorganisms (GCM) 10K type strain sequencing project: providing services to taxonomists for standard genome sequencing and annotation.</title>
        <authorList>
            <consortium name="The Broad Institute Genomics Platform"/>
            <consortium name="The Broad Institute Genome Sequencing Center for Infectious Disease"/>
            <person name="Wu L."/>
            <person name="Ma J."/>
        </authorList>
    </citation>
    <scope>NUCLEOTIDE SEQUENCE [LARGE SCALE GENOMIC DNA]</scope>
    <source>
        <strain evidence="3">CGMCC 4.7246</strain>
    </source>
</reference>
<dbReference type="Proteomes" id="UP001596220">
    <property type="component" value="Unassembled WGS sequence"/>
</dbReference>
<accession>A0ABW1PGJ8</accession>
<protein>
    <submittedName>
        <fullName evidence="2">Uncharacterized protein</fullName>
    </submittedName>
</protein>
<feature type="region of interest" description="Disordered" evidence="1">
    <location>
        <begin position="102"/>
        <end position="124"/>
    </location>
</feature>
<gene>
    <name evidence="2" type="ORF">ACFP3R_32120</name>
</gene>
<dbReference type="RefSeq" id="WP_380641609.1">
    <property type="nucleotide sequence ID" value="NZ_JBHSQO010000052.1"/>
</dbReference>
<evidence type="ECO:0000313" key="3">
    <source>
        <dbReference type="Proteomes" id="UP001596220"/>
    </source>
</evidence>
<dbReference type="EMBL" id="JBHSQO010000052">
    <property type="protein sequence ID" value="MFC6093937.1"/>
    <property type="molecule type" value="Genomic_DNA"/>
</dbReference>
<comment type="caution">
    <text evidence="2">The sequence shown here is derived from an EMBL/GenBank/DDBJ whole genome shotgun (WGS) entry which is preliminary data.</text>
</comment>
<evidence type="ECO:0000313" key="2">
    <source>
        <dbReference type="EMBL" id="MFC6093937.1"/>
    </source>
</evidence>
<keyword evidence="3" id="KW-1185">Reference proteome</keyword>